<dbReference type="PANTHER" id="PTHR30619">
    <property type="entry name" value="DNA INTERNALIZATION/COMPETENCE PROTEIN COMEC/REC2"/>
    <property type="match status" value="1"/>
</dbReference>
<organism evidence="1 2">
    <name type="scientific">Candidatus Accumulibacter affinis</name>
    <dbReference type="NCBI Taxonomy" id="2954384"/>
    <lineage>
        <taxon>Bacteria</taxon>
        <taxon>Pseudomonadati</taxon>
        <taxon>Pseudomonadota</taxon>
        <taxon>Betaproteobacteria</taxon>
        <taxon>Candidatus Accumulibacter</taxon>
    </lineage>
</organism>
<dbReference type="InterPro" id="IPR036866">
    <property type="entry name" value="RibonucZ/Hydroxyglut_hydro"/>
</dbReference>
<dbReference type="PANTHER" id="PTHR30619:SF1">
    <property type="entry name" value="RECOMBINATION PROTEIN 2"/>
    <property type="match status" value="1"/>
</dbReference>
<dbReference type="Proteomes" id="UP000706151">
    <property type="component" value="Unassembled WGS sequence"/>
</dbReference>
<proteinExistence type="predicted"/>
<dbReference type="AlphaFoldDB" id="A0A935TA67"/>
<comment type="caution">
    <text evidence="1">The sequence shown here is derived from an EMBL/GenBank/DDBJ whole genome shotgun (WGS) entry which is preliminary data.</text>
</comment>
<evidence type="ECO:0008006" key="3">
    <source>
        <dbReference type="Google" id="ProtNLM"/>
    </source>
</evidence>
<accession>A0A935TA67</accession>
<dbReference type="Gene3D" id="3.60.15.10">
    <property type="entry name" value="Ribonuclease Z/Hydroxyacylglutathione hydrolase-like"/>
    <property type="match status" value="1"/>
</dbReference>
<dbReference type="SUPFAM" id="SSF56281">
    <property type="entry name" value="Metallo-hydrolase/oxidoreductase"/>
    <property type="match status" value="1"/>
</dbReference>
<gene>
    <name evidence="1" type="ORF">IPK02_09775</name>
</gene>
<reference evidence="1 2" key="1">
    <citation type="submission" date="2020-10" db="EMBL/GenBank/DDBJ databases">
        <title>Connecting structure to function with the recovery of over 1000 high-quality activated sludge metagenome-assembled genomes encoding full-length rRNA genes using long-read sequencing.</title>
        <authorList>
            <person name="Singleton C.M."/>
            <person name="Petriglieri F."/>
            <person name="Kristensen J.M."/>
            <person name="Kirkegaard R.H."/>
            <person name="Michaelsen T.Y."/>
            <person name="Andersen M.H."/>
            <person name="Karst S.M."/>
            <person name="Dueholm M.S."/>
            <person name="Nielsen P.H."/>
            <person name="Albertsen M."/>
        </authorList>
    </citation>
    <scope>NUCLEOTIDE SEQUENCE [LARGE SCALE GENOMIC DNA]</scope>
    <source>
        <strain evidence="1">Fred_18-Q3-R57-64_BAT3C.720</strain>
    </source>
</reference>
<dbReference type="InterPro" id="IPR052159">
    <property type="entry name" value="Competence_DNA_uptake"/>
</dbReference>
<sequence>MSADFLRIEMGKALHGDCLFVEWGGASGKHRMLIDSGPIGAYEALATRIAALPADERSFELMVLSHVDTDHIEGMVRLFAEPRTQWPFQVKDVWFNGWPHMDEEATLGGRQGEFFSALLQHRLPLGAWNGAFKGAVVVPPNGPLPVVSLAGGMKLTLLSPTRSKLDKMREAWRKALEVSGIKPGDIDAAWQALSAQKKYLPGEGLLSSSDASIATILTRQFKADQAAANGSSIAFLAEHTAGSCLFLADAHPDAVTASLKRLVEERGVQRLKVDAVKVAHHGSKHNTDEALVSLIDSPRFLFSTSGAQFKHPDEEVIALILDAAGGRSVNLYFNYLSEYNKKWEAQSLQDEHNYAAIYNDNEVDPQVITID</sequence>
<evidence type="ECO:0000313" key="1">
    <source>
        <dbReference type="EMBL" id="MBK7954214.1"/>
    </source>
</evidence>
<dbReference type="EMBL" id="JADJOT010000008">
    <property type="protein sequence ID" value="MBK7954214.1"/>
    <property type="molecule type" value="Genomic_DNA"/>
</dbReference>
<protein>
    <recommendedName>
        <fullName evidence="3">MBL fold metallo-hydrolase</fullName>
    </recommendedName>
</protein>
<name>A0A935TA67_9PROT</name>
<evidence type="ECO:0000313" key="2">
    <source>
        <dbReference type="Proteomes" id="UP000706151"/>
    </source>
</evidence>